<organism evidence="2 3">
    <name type="scientific">Colletotrichum abscissum</name>
    <dbReference type="NCBI Taxonomy" id="1671311"/>
    <lineage>
        <taxon>Eukaryota</taxon>
        <taxon>Fungi</taxon>
        <taxon>Dikarya</taxon>
        <taxon>Ascomycota</taxon>
        <taxon>Pezizomycotina</taxon>
        <taxon>Sordariomycetes</taxon>
        <taxon>Hypocreomycetidae</taxon>
        <taxon>Glomerellales</taxon>
        <taxon>Glomerellaceae</taxon>
        <taxon>Colletotrichum</taxon>
        <taxon>Colletotrichum acutatum species complex</taxon>
    </lineage>
</organism>
<sequence>MSLISPISNETDLGNFQRDTVENAVQKLIDELYSNARLRSDIGLQGTVTFESRTNLGRTDEVLSEDHMSMERDETDAAAMAPRPLNRKSRRRARGKANRADQFCIYRISDGRNIPAVVSCNVTRSSPIWSRRLDQNAT</sequence>
<feature type="compositionally biased region" description="Basic residues" evidence="1">
    <location>
        <begin position="85"/>
        <end position="94"/>
    </location>
</feature>
<gene>
    <name evidence="2" type="ORF">CABS02_15392</name>
</gene>
<dbReference type="EMBL" id="SDAQ01000317">
    <property type="protein sequence ID" value="KAI3527346.1"/>
    <property type="molecule type" value="Genomic_DNA"/>
</dbReference>
<comment type="caution">
    <text evidence="2">The sequence shown here is derived from an EMBL/GenBank/DDBJ whole genome shotgun (WGS) entry which is preliminary data.</text>
</comment>
<evidence type="ECO:0000313" key="3">
    <source>
        <dbReference type="Proteomes" id="UP001056436"/>
    </source>
</evidence>
<proteinExistence type="predicted"/>
<accession>A0A9P9WZA9</accession>
<protein>
    <submittedName>
        <fullName evidence="2">Uncharacterized protein</fullName>
    </submittedName>
</protein>
<evidence type="ECO:0000313" key="2">
    <source>
        <dbReference type="EMBL" id="KAI3527346.1"/>
    </source>
</evidence>
<dbReference type="OrthoDB" id="2156052at2759"/>
<reference evidence="2" key="1">
    <citation type="submission" date="2019-01" db="EMBL/GenBank/DDBJ databases">
        <title>Colletotrichum abscissum LGMF1257.</title>
        <authorList>
            <person name="Baroncelli R."/>
        </authorList>
    </citation>
    <scope>NUCLEOTIDE SEQUENCE</scope>
    <source>
        <strain evidence="2">Ca142</strain>
    </source>
</reference>
<evidence type="ECO:0000256" key="1">
    <source>
        <dbReference type="SAM" id="MobiDB-lite"/>
    </source>
</evidence>
<dbReference type="Proteomes" id="UP001056436">
    <property type="component" value="Unassembled WGS sequence"/>
</dbReference>
<keyword evidence="3" id="KW-1185">Reference proteome</keyword>
<name>A0A9P9WZA9_9PEZI</name>
<feature type="region of interest" description="Disordered" evidence="1">
    <location>
        <begin position="64"/>
        <end position="94"/>
    </location>
</feature>
<dbReference type="AlphaFoldDB" id="A0A9P9WZA9"/>